<dbReference type="EMBL" id="WOCA01000001">
    <property type="protein sequence ID" value="MUK87263.1"/>
    <property type="molecule type" value="Genomic_DNA"/>
</dbReference>
<reference evidence="1 2" key="1">
    <citation type="submission" date="2019-11" db="EMBL/GenBank/DDBJ databases">
        <authorList>
            <person name="Li X."/>
        </authorList>
    </citation>
    <scope>NUCLEOTIDE SEQUENCE [LARGE SCALE GENOMIC DNA]</scope>
    <source>
        <strain evidence="1 2">L9</strain>
    </source>
</reference>
<proteinExistence type="predicted"/>
<keyword evidence="2" id="KW-1185">Reference proteome</keyword>
<sequence length="240" mass="27788">MKYTYIRYCTLFVMLLLLSGCLYPNGELSKNQVPNETQLETVQNAVTQYQESSNGLLPIKTKDNDTPIFEKYLIDFTALKERNLITEIPGNAYENGGVYQYTLINPEENPEVKLIDLRITEEIRRINVKLDQYRNKHIYPPFGEEIANGLFHIDHEALGFDDPLYIKSPYSAENLPIIMDTNGTLYVDYRIDLNNALDEYEHNYSEGDDIRYLLAENTPFAPAYSLPYTLQDGEPIFMKE</sequence>
<comment type="caution">
    <text evidence="1">The sequence shown here is derived from an EMBL/GenBank/DDBJ whole genome shotgun (WGS) entry which is preliminary data.</text>
</comment>
<dbReference type="RefSeq" id="WP_155666786.1">
    <property type="nucleotide sequence ID" value="NZ_WOCA01000001.1"/>
</dbReference>
<gene>
    <name evidence="1" type="ORF">GMD78_02455</name>
</gene>
<name>A0A6N8FCJ0_9BACI</name>
<dbReference type="AlphaFoldDB" id="A0A6N8FCJ0"/>
<evidence type="ECO:0000313" key="1">
    <source>
        <dbReference type="EMBL" id="MUK87263.1"/>
    </source>
</evidence>
<evidence type="ECO:0000313" key="2">
    <source>
        <dbReference type="Proteomes" id="UP000469125"/>
    </source>
</evidence>
<evidence type="ECO:0008006" key="3">
    <source>
        <dbReference type="Google" id="ProtNLM"/>
    </source>
</evidence>
<organism evidence="1 2">
    <name type="scientific">Ornithinibacillus caprae</name>
    <dbReference type="NCBI Taxonomy" id="2678566"/>
    <lineage>
        <taxon>Bacteria</taxon>
        <taxon>Bacillati</taxon>
        <taxon>Bacillota</taxon>
        <taxon>Bacilli</taxon>
        <taxon>Bacillales</taxon>
        <taxon>Bacillaceae</taxon>
        <taxon>Ornithinibacillus</taxon>
    </lineage>
</organism>
<dbReference type="PROSITE" id="PS51257">
    <property type="entry name" value="PROKAR_LIPOPROTEIN"/>
    <property type="match status" value="1"/>
</dbReference>
<dbReference type="Proteomes" id="UP000469125">
    <property type="component" value="Unassembled WGS sequence"/>
</dbReference>
<protein>
    <recommendedName>
        <fullName evidence="3">ABC transporter periplasmic binding protein yphF</fullName>
    </recommendedName>
</protein>
<accession>A0A6N8FCJ0</accession>